<proteinExistence type="predicted"/>
<name>A0ABS9KT46_9BACT</name>
<organism evidence="2 3">
    <name type="scientific">Terrimonas ginsenosidimutans</name>
    <dbReference type="NCBI Taxonomy" id="2908004"/>
    <lineage>
        <taxon>Bacteria</taxon>
        <taxon>Pseudomonadati</taxon>
        <taxon>Bacteroidota</taxon>
        <taxon>Chitinophagia</taxon>
        <taxon>Chitinophagales</taxon>
        <taxon>Chitinophagaceae</taxon>
        <taxon>Terrimonas</taxon>
    </lineage>
</organism>
<gene>
    <name evidence="2" type="ORF">LZZ85_14500</name>
</gene>
<evidence type="ECO:0000256" key="1">
    <source>
        <dbReference type="SAM" id="SignalP"/>
    </source>
</evidence>
<sequence length="261" mass="28858">MIWIKILIVLLGCSFPAVSQPGAIEPVETTGWCQVGDTKIAVKTYRYGSSGKRVIVNLHHNEITAIEAAHKVLSLSGGMLVHIENGNERLISFRQEGRLFRFDPNRIFTEAGIRKTLAKLSGRVTPAAIRSVRKFAAFMKSKLTSSASVVIAVHNNEDGDLSVDSYDKSGDLRREASQVYATSQHDADNFFLTTDASLFRKLKAAGYNVVLQHSKRATDDGSLSVYYGLKKKKYVNVEAETGQFEIQEEMIGALVEMIDGR</sequence>
<dbReference type="Proteomes" id="UP001165367">
    <property type="component" value="Unassembled WGS sequence"/>
</dbReference>
<feature type="chain" id="PRO_5047331836" evidence="1">
    <location>
        <begin position="20"/>
        <end position="261"/>
    </location>
</feature>
<accession>A0ABS9KT46</accession>
<keyword evidence="3" id="KW-1185">Reference proteome</keyword>
<reference evidence="2" key="1">
    <citation type="submission" date="2022-01" db="EMBL/GenBank/DDBJ databases">
        <authorList>
            <person name="Jo J.-H."/>
            <person name="Im W.-T."/>
        </authorList>
    </citation>
    <scope>NUCLEOTIDE SEQUENCE</scope>
    <source>
        <strain evidence="2">NA20</strain>
    </source>
</reference>
<dbReference type="RefSeq" id="WP_237873343.1">
    <property type="nucleotide sequence ID" value="NZ_JAKLTR010000009.1"/>
</dbReference>
<evidence type="ECO:0000313" key="3">
    <source>
        <dbReference type="Proteomes" id="UP001165367"/>
    </source>
</evidence>
<comment type="caution">
    <text evidence="2">The sequence shown here is derived from an EMBL/GenBank/DDBJ whole genome shotgun (WGS) entry which is preliminary data.</text>
</comment>
<dbReference type="EMBL" id="JAKLTR010000009">
    <property type="protein sequence ID" value="MCG2615507.1"/>
    <property type="molecule type" value="Genomic_DNA"/>
</dbReference>
<keyword evidence="1" id="KW-0732">Signal</keyword>
<evidence type="ECO:0000313" key="2">
    <source>
        <dbReference type="EMBL" id="MCG2615507.1"/>
    </source>
</evidence>
<feature type="signal peptide" evidence="1">
    <location>
        <begin position="1"/>
        <end position="19"/>
    </location>
</feature>
<protein>
    <submittedName>
        <fullName evidence="2">Uncharacterized protein</fullName>
    </submittedName>
</protein>